<keyword evidence="6" id="KW-1185">Reference proteome</keyword>
<gene>
    <name evidence="5" type="ORF">MIZ03_0988</name>
</gene>
<dbReference type="Pfam" id="PF08534">
    <property type="entry name" value="Redoxin"/>
    <property type="match status" value="1"/>
</dbReference>
<dbReference type="InterPro" id="IPR036249">
    <property type="entry name" value="Thioredoxin-like_sf"/>
</dbReference>
<dbReference type="InterPro" id="IPR013740">
    <property type="entry name" value="Redoxin"/>
</dbReference>
<dbReference type="PANTHER" id="PTHR42852:SF13">
    <property type="entry name" value="PROTEIN DIPZ"/>
    <property type="match status" value="1"/>
</dbReference>
<evidence type="ECO:0000256" key="3">
    <source>
        <dbReference type="ARBA" id="ARBA00023284"/>
    </source>
</evidence>
<evidence type="ECO:0000313" key="5">
    <source>
        <dbReference type="EMBL" id="BCO26108.1"/>
    </source>
</evidence>
<dbReference type="InterPro" id="IPR013766">
    <property type="entry name" value="Thioredoxin_domain"/>
</dbReference>
<keyword evidence="3" id="KW-0676">Redox-active center</keyword>
<sequence>MSIPDLTRRRWLAAAAGFCFAGVGAGLAWRTFQRQSIELSQAEDRFWQQKFSQLDGVELLASAFKGKPLMLNFWATWCPPCVEELPLLNAFFNENKSKSWQVLGLAVDQVTPVKRFLGQSPLDFPVALAGFAGMEVSKSLGNLSGGLPFTVVFDASGSVLHRKMGKLKADELQAWSKMKI</sequence>
<comment type="subcellular location">
    <subcellularLocation>
        <location evidence="1">Cell envelope</location>
    </subcellularLocation>
</comment>
<dbReference type="RefSeq" id="WP_223909169.1">
    <property type="nucleotide sequence ID" value="NZ_AP024238.1"/>
</dbReference>
<name>A0ABN6D852_9BURK</name>
<dbReference type="EMBL" id="AP024238">
    <property type="protein sequence ID" value="BCO26108.1"/>
    <property type="molecule type" value="Genomic_DNA"/>
</dbReference>
<reference evidence="5 6" key="1">
    <citation type="journal article" date="2021" name="Microbiol. Spectr.">
        <title>A Single Bacterium Capable of Oxidation and Reduction of Iron at Circumneutral pH.</title>
        <authorList>
            <person name="Kato S."/>
            <person name="Ohkuma M."/>
        </authorList>
    </citation>
    <scope>NUCLEOTIDE SEQUENCE [LARGE SCALE GENOMIC DNA]</scope>
    <source>
        <strain evidence="5 6">MIZ03</strain>
    </source>
</reference>
<evidence type="ECO:0000259" key="4">
    <source>
        <dbReference type="PROSITE" id="PS51352"/>
    </source>
</evidence>
<dbReference type="PANTHER" id="PTHR42852">
    <property type="entry name" value="THIOL:DISULFIDE INTERCHANGE PROTEIN DSBE"/>
    <property type="match status" value="1"/>
</dbReference>
<evidence type="ECO:0000313" key="6">
    <source>
        <dbReference type="Proteomes" id="UP000824366"/>
    </source>
</evidence>
<proteinExistence type="predicted"/>
<dbReference type="PROSITE" id="PS00194">
    <property type="entry name" value="THIOREDOXIN_1"/>
    <property type="match status" value="1"/>
</dbReference>
<dbReference type="InterPro" id="IPR050553">
    <property type="entry name" value="Thioredoxin_ResA/DsbE_sf"/>
</dbReference>
<evidence type="ECO:0000256" key="1">
    <source>
        <dbReference type="ARBA" id="ARBA00004196"/>
    </source>
</evidence>
<feature type="domain" description="Thioredoxin" evidence="4">
    <location>
        <begin position="40"/>
        <end position="180"/>
    </location>
</feature>
<accession>A0ABN6D852</accession>
<protein>
    <submittedName>
        <fullName evidence="5">Thiol-disulfide oxidoreductase ResA</fullName>
    </submittedName>
</protein>
<dbReference type="SUPFAM" id="SSF52833">
    <property type="entry name" value="Thioredoxin-like"/>
    <property type="match status" value="1"/>
</dbReference>
<dbReference type="CDD" id="cd02966">
    <property type="entry name" value="TlpA_like_family"/>
    <property type="match status" value="1"/>
</dbReference>
<keyword evidence="2" id="KW-0201">Cytochrome c-type biogenesis</keyword>
<dbReference type="Gene3D" id="3.40.30.10">
    <property type="entry name" value="Glutaredoxin"/>
    <property type="match status" value="1"/>
</dbReference>
<evidence type="ECO:0000256" key="2">
    <source>
        <dbReference type="ARBA" id="ARBA00022748"/>
    </source>
</evidence>
<dbReference type="Proteomes" id="UP000824366">
    <property type="component" value="Chromosome"/>
</dbReference>
<dbReference type="PROSITE" id="PS51352">
    <property type="entry name" value="THIOREDOXIN_2"/>
    <property type="match status" value="1"/>
</dbReference>
<organism evidence="5 6">
    <name type="scientific">Rhodoferax lithotrophicus</name>
    <dbReference type="NCBI Taxonomy" id="2798804"/>
    <lineage>
        <taxon>Bacteria</taxon>
        <taxon>Pseudomonadati</taxon>
        <taxon>Pseudomonadota</taxon>
        <taxon>Betaproteobacteria</taxon>
        <taxon>Burkholderiales</taxon>
        <taxon>Comamonadaceae</taxon>
        <taxon>Rhodoferax</taxon>
    </lineage>
</organism>
<dbReference type="InterPro" id="IPR017937">
    <property type="entry name" value="Thioredoxin_CS"/>
</dbReference>